<name>A0AA36MRK6_9DINO</name>
<gene>
    <name evidence="1" type="ORF">EVOR1521_LOCUS6335</name>
</gene>
<accession>A0AA36MRK6</accession>
<reference evidence="1" key="1">
    <citation type="submission" date="2023-08" db="EMBL/GenBank/DDBJ databases">
        <authorList>
            <person name="Chen Y."/>
            <person name="Shah S."/>
            <person name="Dougan E. K."/>
            <person name="Thang M."/>
            <person name="Chan C."/>
        </authorList>
    </citation>
    <scope>NUCLEOTIDE SEQUENCE</scope>
</reference>
<dbReference type="AlphaFoldDB" id="A0AA36MRK6"/>
<organism evidence="1 2">
    <name type="scientific">Effrenium voratum</name>
    <dbReference type="NCBI Taxonomy" id="2562239"/>
    <lineage>
        <taxon>Eukaryota</taxon>
        <taxon>Sar</taxon>
        <taxon>Alveolata</taxon>
        <taxon>Dinophyceae</taxon>
        <taxon>Suessiales</taxon>
        <taxon>Symbiodiniaceae</taxon>
        <taxon>Effrenium</taxon>
    </lineage>
</organism>
<evidence type="ECO:0000313" key="1">
    <source>
        <dbReference type="EMBL" id="CAJ1377565.1"/>
    </source>
</evidence>
<dbReference type="EMBL" id="CAUJNA010000470">
    <property type="protein sequence ID" value="CAJ1377565.1"/>
    <property type="molecule type" value="Genomic_DNA"/>
</dbReference>
<protein>
    <submittedName>
        <fullName evidence="1">Uncharacterized protein</fullName>
    </submittedName>
</protein>
<dbReference type="Proteomes" id="UP001178507">
    <property type="component" value="Unassembled WGS sequence"/>
</dbReference>
<sequence>MAFNLKRLSGALRAKASVATLTFTAICSWGALMGGRVPTLKERQAFFEAFRRAVKGGPAKGDRSARPLQQLLILGHGSDLLYLGAQKLLKAIGRWADHARAGGRPPTQHRVCRTRYARALQKCLDHWGWTPVPGQWAAWRQGRQVLDLQASYKDREKAFHDLRSAWRCTRLEEWLKSPRRDAILARQERVRATVGLVDRLRKLASVLPGHAVSCMCGGMSTDAKWTPRGPQRLTCECCGLAVVPSVDHVFWVCCAFAELRAQTPRPVSMLAARVGWTQNPDGGEIERLMMMGRIRHDEVKSRKNRFSWTMD</sequence>
<keyword evidence="2" id="KW-1185">Reference proteome</keyword>
<proteinExistence type="predicted"/>
<evidence type="ECO:0000313" key="2">
    <source>
        <dbReference type="Proteomes" id="UP001178507"/>
    </source>
</evidence>
<comment type="caution">
    <text evidence="1">The sequence shown here is derived from an EMBL/GenBank/DDBJ whole genome shotgun (WGS) entry which is preliminary data.</text>
</comment>